<name>A0AAE0W7S5_9BIVA</name>
<dbReference type="PROSITE" id="PS51007">
    <property type="entry name" value="CYTC"/>
    <property type="match status" value="1"/>
</dbReference>
<dbReference type="GO" id="GO:0009055">
    <property type="term" value="F:electron transfer activity"/>
    <property type="evidence" value="ECO:0007669"/>
    <property type="project" value="InterPro"/>
</dbReference>
<evidence type="ECO:0000256" key="2">
    <source>
        <dbReference type="ARBA" id="ARBA00022448"/>
    </source>
</evidence>
<dbReference type="InterPro" id="IPR036909">
    <property type="entry name" value="Cyt_c-like_dom_sf"/>
</dbReference>
<dbReference type="Gene3D" id="1.10.760.10">
    <property type="entry name" value="Cytochrome c-like domain"/>
    <property type="match status" value="1"/>
</dbReference>
<keyword evidence="11" id="KW-1185">Reference proteome</keyword>
<dbReference type="InterPro" id="IPR036188">
    <property type="entry name" value="FAD/NAD-bd_sf"/>
</dbReference>
<reference evidence="10" key="2">
    <citation type="journal article" date="2021" name="Genome Biol. Evol.">
        <title>Developing a high-quality reference genome for a parasitic bivalve with doubly uniparental inheritance (Bivalvia: Unionida).</title>
        <authorList>
            <person name="Smith C.H."/>
        </authorList>
    </citation>
    <scope>NUCLEOTIDE SEQUENCE</scope>
    <source>
        <strain evidence="10">CHS0354</strain>
        <tissue evidence="10">Mantle</tissue>
    </source>
</reference>
<evidence type="ECO:0000256" key="1">
    <source>
        <dbReference type="ARBA" id="ARBA00006488"/>
    </source>
</evidence>
<dbReference type="InterPro" id="IPR050597">
    <property type="entry name" value="Cytochrome_c_Oxidase_Subunit"/>
</dbReference>
<dbReference type="SUPFAM" id="SSF46626">
    <property type="entry name" value="Cytochrome c"/>
    <property type="match status" value="1"/>
</dbReference>
<evidence type="ECO:0000256" key="3">
    <source>
        <dbReference type="ARBA" id="ARBA00022617"/>
    </source>
</evidence>
<keyword evidence="6 7" id="KW-0408">Iron</keyword>
<keyword evidence="5" id="KW-0249">Electron transport</keyword>
<evidence type="ECO:0000256" key="7">
    <source>
        <dbReference type="PROSITE-ProRule" id="PRU00433"/>
    </source>
</evidence>
<dbReference type="Proteomes" id="UP001195483">
    <property type="component" value="Unassembled WGS sequence"/>
</dbReference>
<reference evidence="10" key="1">
    <citation type="journal article" date="2021" name="Genome Biol. Evol.">
        <title>A High-Quality Reference Genome for a Parasitic Bivalve with Doubly Uniparental Inheritance (Bivalvia: Unionida).</title>
        <authorList>
            <person name="Smith C.H."/>
        </authorList>
    </citation>
    <scope>NUCLEOTIDE SEQUENCE</scope>
    <source>
        <strain evidence="10">CHS0354</strain>
    </source>
</reference>
<dbReference type="PANTHER" id="PTHR33751:SF9">
    <property type="entry name" value="CYTOCHROME C4"/>
    <property type="match status" value="1"/>
</dbReference>
<dbReference type="SUPFAM" id="SSF51905">
    <property type="entry name" value="FAD/NAD(P)-binding domain"/>
    <property type="match status" value="1"/>
</dbReference>
<comment type="similarity">
    <text evidence="1">Belongs to the cytochrome c family.</text>
</comment>
<keyword evidence="3 7" id="KW-0349">Heme</keyword>
<dbReference type="AlphaFoldDB" id="A0AAE0W7S5"/>
<gene>
    <name evidence="10" type="ORF">CHS0354_002067</name>
</gene>
<accession>A0AAE0W7S5</accession>
<comment type="caution">
    <text evidence="10">The sequence shown here is derived from an EMBL/GenBank/DDBJ whole genome shotgun (WGS) entry which is preliminary data.</text>
</comment>
<reference evidence="10" key="3">
    <citation type="submission" date="2023-05" db="EMBL/GenBank/DDBJ databases">
        <authorList>
            <person name="Smith C.H."/>
        </authorList>
    </citation>
    <scope>NUCLEOTIDE SEQUENCE</scope>
    <source>
        <strain evidence="10">CHS0354</strain>
        <tissue evidence="10">Mantle</tissue>
    </source>
</reference>
<dbReference type="Gene3D" id="3.50.50.60">
    <property type="entry name" value="FAD/NAD(P)-binding domain"/>
    <property type="match status" value="1"/>
</dbReference>
<evidence type="ECO:0000259" key="9">
    <source>
        <dbReference type="PROSITE" id="PS51007"/>
    </source>
</evidence>
<feature type="chain" id="PRO_5042105957" description="Cytochrome c domain-containing protein" evidence="8">
    <location>
        <begin position="27"/>
        <end position="167"/>
    </location>
</feature>
<keyword evidence="2" id="KW-0813">Transport</keyword>
<evidence type="ECO:0000256" key="5">
    <source>
        <dbReference type="ARBA" id="ARBA00022982"/>
    </source>
</evidence>
<feature type="signal peptide" evidence="8">
    <location>
        <begin position="1"/>
        <end position="26"/>
    </location>
</feature>
<dbReference type="GO" id="GO:0046872">
    <property type="term" value="F:metal ion binding"/>
    <property type="evidence" value="ECO:0007669"/>
    <property type="project" value="UniProtKB-KW"/>
</dbReference>
<evidence type="ECO:0000256" key="8">
    <source>
        <dbReference type="SAM" id="SignalP"/>
    </source>
</evidence>
<organism evidence="10 11">
    <name type="scientific">Potamilus streckersoni</name>
    <dbReference type="NCBI Taxonomy" id="2493646"/>
    <lineage>
        <taxon>Eukaryota</taxon>
        <taxon>Metazoa</taxon>
        <taxon>Spiralia</taxon>
        <taxon>Lophotrochozoa</taxon>
        <taxon>Mollusca</taxon>
        <taxon>Bivalvia</taxon>
        <taxon>Autobranchia</taxon>
        <taxon>Heteroconchia</taxon>
        <taxon>Palaeoheterodonta</taxon>
        <taxon>Unionida</taxon>
        <taxon>Unionoidea</taxon>
        <taxon>Unionidae</taxon>
        <taxon>Ambleminae</taxon>
        <taxon>Lampsilini</taxon>
        <taxon>Potamilus</taxon>
    </lineage>
</organism>
<dbReference type="PANTHER" id="PTHR33751">
    <property type="entry name" value="CBB3-TYPE CYTOCHROME C OXIDASE SUBUNIT FIXP"/>
    <property type="match status" value="1"/>
</dbReference>
<evidence type="ECO:0000313" key="10">
    <source>
        <dbReference type="EMBL" id="KAK3604259.1"/>
    </source>
</evidence>
<proteinExistence type="inferred from homology"/>
<dbReference type="InterPro" id="IPR009056">
    <property type="entry name" value="Cyt_c-like_dom"/>
</dbReference>
<keyword evidence="8" id="KW-0732">Signal</keyword>
<sequence length="167" mass="17283">MTKCKTLTTTGALGVLFLLLSASASATENTTEKGLMLSLSCAACHGTDGIGSKEIPALKGQSKEIIQQKLLHFKAGDGKPTVMDRHAKGYTDQEIERAMSNKKITRREFGKISGAVVAGGVLVSCTGMGKGTDAGKMPGKADVVIVGGGFGGATCAKYLKKFNPDCP</sequence>
<dbReference type="GO" id="GO:0020037">
    <property type="term" value="F:heme binding"/>
    <property type="evidence" value="ECO:0007669"/>
    <property type="project" value="InterPro"/>
</dbReference>
<protein>
    <recommendedName>
        <fullName evidence="9">Cytochrome c domain-containing protein</fullName>
    </recommendedName>
</protein>
<evidence type="ECO:0000256" key="6">
    <source>
        <dbReference type="ARBA" id="ARBA00023004"/>
    </source>
</evidence>
<feature type="domain" description="Cytochrome c" evidence="9">
    <location>
        <begin position="29"/>
        <end position="106"/>
    </location>
</feature>
<evidence type="ECO:0000313" key="11">
    <source>
        <dbReference type="Proteomes" id="UP001195483"/>
    </source>
</evidence>
<dbReference type="EMBL" id="JAEAOA010000186">
    <property type="protein sequence ID" value="KAK3604259.1"/>
    <property type="molecule type" value="Genomic_DNA"/>
</dbReference>
<evidence type="ECO:0000256" key="4">
    <source>
        <dbReference type="ARBA" id="ARBA00022723"/>
    </source>
</evidence>
<dbReference type="Pfam" id="PF00034">
    <property type="entry name" value="Cytochrom_C"/>
    <property type="match status" value="1"/>
</dbReference>
<keyword evidence="4 7" id="KW-0479">Metal-binding</keyword>